<gene>
    <name evidence="1" type="ORF">Edafosvirus1_14</name>
</gene>
<dbReference type="InterPro" id="IPR006597">
    <property type="entry name" value="Sel1-like"/>
</dbReference>
<dbReference type="SUPFAM" id="SSF81901">
    <property type="entry name" value="HCP-like"/>
    <property type="match status" value="1"/>
</dbReference>
<dbReference type="InterPro" id="IPR011990">
    <property type="entry name" value="TPR-like_helical_dom_sf"/>
</dbReference>
<evidence type="ECO:0008006" key="2">
    <source>
        <dbReference type="Google" id="ProtNLM"/>
    </source>
</evidence>
<organism evidence="1">
    <name type="scientific">Edafosvirus sp</name>
    <dbReference type="NCBI Taxonomy" id="2487765"/>
    <lineage>
        <taxon>Viruses</taxon>
        <taxon>Varidnaviria</taxon>
        <taxon>Bamfordvirae</taxon>
        <taxon>Nucleocytoviricota</taxon>
        <taxon>Megaviricetes</taxon>
        <taxon>Imitervirales</taxon>
        <taxon>Mimiviridae</taxon>
        <taxon>Klosneuvirinae</taxon>
    </lineage>
</organism>
<protein>
    <recommendedName>
        <fullName evidence="2">Sel1 repeat family protein</fullName>
    </recommendedName>
</protein>
<dbReference type="Pfam" id="PF08238">
    <property type="entry name" value="Sel1"/>
    <property type="match status" value="5"/>
</dbReference>
<accession>A0A3G4ZVN6</accession>
<dbReference type="PANTHER" id="PTHR11102:SF160">
    <property type="entry name" value="ERAD-ASSOCIATED E3 UBIQUITIN-PROTEIN LIGASE COMPONENT HRD3"/>
    <property type="match status" value="1"/>
</dbReference>
<evidence type="ECO:0000313" key="1">
    <source>
        <dbReference type="EMBL" id="AYV77683.1"/>
    </source>
</evidence>
<dbReference type="PANTHER" id="PTHR11102">
    <property type="entry name" value="SEL-1-LIKE PROTEIN"/>
    <property type="match status" value="1"/>
</dbReference>
<reference evidence="1" key="1">
    <citation type="submission" date="2018-10" db="EMBL/GenBank/DDBJ databases">
        <title>Hidden diversity of soil giant viruses.</title>
        <authorList>
            <person name="Schulz F."/>
            <person name="Alteio L."/>
            <person name="Goudeau D."/>
            <person name="Ryan E.M."/>
            <person name="Malmstrom R.R."/>
            <person name="Blanchard J."/>
            <person name="Woyke T."/>
        </authorList>
    </citation>
    <scope>NUCLEOTIDE SEQUENCE</scope>
    <source>
        <strain evidence="1">EDV1</strain>
    </source>
</reference>
<dbReference type="SMART" id="SM00671">
    <property type="entry name" value="SEL1"/>
    <property type="match status" value="5"/>
</dbReference>
<name>A0A3G4ZVN6_9VIRU</name>
<dbReference type="EMBL" id="MK072066">
    <property type="protein sequence ID" value="AYV77683.1"/>
    <property type="molecule type" value="Genomic_DNA"/>
</dbReference>
<dbReference type="Gene3D" id="1.25.40.10">
    <property type="entry name" value="Tetratricopeptide repeat domain"/>
    <property type="match status" value="1"/>
</dbReference>
<proteinExistence type="predicted"/>
<dbReference type="InterPro" id="IPR050767">
    <property type="entry name" value="Sel1_AlgK"/>
</dbReference>
<sequence length="287" mass="33091">MATETKSELDQLLEASFHSDVAITKLLQMMVPHSTEKIQETVFKYFEKHLETKNPIAQYMIGHMYYHGHHVKRNYAEALKYFTLSADQGNSSAEMNIGVMYMYGQGVVKDERVAVKYIKNSAEKGNIDAINNMATFYVKGWGDIKVDYDKAMNYYKLADEKGDWNAPYWIGIMHARGYGVPVNHHHAVENYKRSAERKHTVSQTLLGIIYENGQDVPRDVEQAIKYYKMAVGNDDGKTITLLTKLYMKENRREDAEKLVATLPDNLLLKWQLNNIIKGIRYPVFAIF</sequence>